<dbReference type="SUPFAM" id="SSF47090">
    <property type="entry name" value="PGBD-like"/>
    <property type="match status" value="1"/>
</dbReference>
<name>A0A1G9JX58_9RHOB</name>
<reference evidence="3" key="1">
    <citation type="submission" date="2016-10" db="EMBL/GenBank/DDBJ databases">
        <authorList>
            <person name="Varghese N."/>
            <person name="Submissions S."/>
        </authorList>
    </citation>
    <scope>NUCLEOTIDE SEQUENCE [LARGE SCALE GENOMIC DNA]</scope>
    <source>
        <strain evidence="3">CGMCC 1.7655</strain>
    </source>
</reference>
<evidence type="ECO:0000313" key="2">
    <source>
        <dbReference type="EMBL" id="SDL41972.1"/>
    </source>
</evidence>
<dbReference type="RefSeq" id="WP_090756265.1">
    <property type="nucleotide sequence ID" value="NZ_FNGE01000010.1"/>
</dbReference>
<keyword evidence="3" id="KW-1185">Reference proteome</keyword>
<dbReference type="AlphaFoldDB" id="A0A1G9JX58"/>
<dbReference type="Gene3D" id="1.10.101.10">
    <property type="entry name" value="PGBD-like superfamily/PGBD"/>
    <property type="match status" value="1"/>
</dbReference>
<proteinExistence type="predicted"/>
<evidence type="ECO:0000313" key="3">
    <source>
        <dbReference type="Proteomes" id="UP000199555"/>
    </source>
</evidence>
<accession>A0A1G9JX58</accession>
<feature type="domain" description="Peptidoglycan binding-like" evidence="1">
    <location>
        <begin position="6"/>
        <end position="58"/>
    </location>
</feature>
<dbReference type="OrthoDB" id="5395100at2"/>
<evidence type="ECO:0000259" key="1">
    <source>
        <dbReference type="Pfam" id="PF01471"/>
    </source>
</evidence>
<protein>
    <submittedName>
        <fullName evidence="2">TIGR02594 family protein</fullName>
    </submittedName>
</protein>
<organism evidence="2 3">
    <name type="scientific">Paracoccus chinensis</name>
    <dbReference type="NCBI Taxonomy" id="525640"/>
    <lineage>
        <taxon>Bacteria</taxon>
        <taxon>Pseudomonadati</taxon>
        <taxon>Pseudomonadota</taxon>
        <taxon>Alphaproteobacteria</taxon>
        <taxon>Rhodobacterales</taxon>
        <taxon>Paracoccaceae</taxon>
        <taxon>Paracoccus</taxon>
    </lineage>
</organism>
<dbReference type="NCBIfam" id="TIGR02594">
    <property type="entry name" value="TIGR02594 family protein"/>
    <property type="match status" value="1"/>
</dbReference>
<dbReference type="InterPro" id="IPR036366">
    <property type="entry name" value="PGBDSf"/>
</dbReference>
<sequence>MDFVDYEAIQRRLHKLGYNPGPIDGVRGRLTINAVKLFQAQNGLVVDGLVGPATYATLFGSTPAGRVSTIDQMPWMQEALRLVGLKEDTGLGSNPVLIDIAKALEIDYADDEIPWCGLFVGHCIGSSLPSEALPTLPLLARAWARFGVSCAPQIGAVLVFWRGSRNGSKGHVGFYHGEDATHFHVLGGNQSDTVNVSRIKRDRFLAARWPLTALAPSGQTVLAANNGQVQETDNEA</sequence>
<dbReference type="InterPro" id="IPR002477">
    <property type="entry name" value="Peptidoglycan-bd-like"/>
</dbReference>
<gene>
    <name evidence="2" type="ORF">SAMN04487971_11078</name>
</gene>
<dbReference type="Proteomes" id="UP000199555">
    <property type="component" value="Unassembled WGS sequence"/>
</dbReference>
<dbReference type="InterPro" id="IPR036365">
    <property type="entry name" value="PGBD-like_sf"/>
</dbReference>
<dbReference type="InterPro" id="IPR013423">
    <property type="entry name" value="CHP02594"/>
</dbReference>
<dbReference type="Pfam" id="PF01471">
    <property type="entry name" value="PG_binding_1"/>
    <property type="match status" value="1"/>
</dbReference>
<dbReference type="EMBL" id="FNGE01000010">
    <property type="protein sequence ID" value="SDL41972.1"/>
    <property type="molecule type" value="Genomic_DNA"/>
</dbReference>